<sequence>MAKNRTEGQGVVLGLSEVEAYAVMSAIKTTLEVESDFDQETSGFGAFASKLYLRSLTNVLDLLQAALISKEVPAK</sequence>
<reference evidence="1" key="1">
    <citation type="journal article" date="2021" name="Proc. Natl. Acad. Sci. U.S.A.">
        <title>A Catalog of Tens of Thousands of Viruses from Human Metagenomes Reveals Hidden Associations with Chronic Diseases.</title>
        <authorList>
            <person name="Tisza M.J."/>
            <person name="Buck C.B."/>
        </authorList>
    </citation>
    <scope>NUCLEOTIDE SEQUENCE</scope>
    <source>
        <strain evidence="1">CtlMy11</strain>
    </source>
</reference>
<organism evidence="1">
    <name type="scientific">Podoviridae sp. ctlMy11</name>
    <dbReference type="NCBI Taxonomy" id="2827746"/>
    <lineage>
        <taxon>Viruses</taxon>
        <taxon>Duplodnaviria</taxon>
        <taxon>Heunggongvirae</taxon>
        <taxon>Uroviricota</taxon>
        <taxon>Caudoviricetes</taxon>
    </lineage>
</organism>
<name>A0A8S5TCE2_9CAUD</name>
<dbReference type="EMBL" id="BK032800">
    <property type="protein sequence ID" value="DAF60980.1"/>
    <property type="molecule type" value="Genomic_DNA"/>
</dbReference>
<accession>A0A8S5TCE2</accession>
<proteinExistence type="predicted"/>
<protein>
    <submittedName>
        <fullName evidence="1">Uncharacterized protein</fullName>
    </submittedName>
</protein>
<evidence type="ECO:0000313" key="1">
    <source>
        <dbReference type="EMBL" id="DAF60980.1"/>
    </source>
</evidence>